<dbReference type="PROSITE" id="PS50921">
    <property type="entry name" value="ANTAR"/>
    <property type="match status" value="1"/>
</dbReference>
<dbReference type="PIRSF" id="PIRSF036382">
    <property type="entry name" value="RR_antiterm"/>
    <property type="match status" value="1"/>
</dbReference>
<dbReference type="Gene3D" id="1.10.10.10">
    <property type="entry name" value="Winged helix-like DNA-binding domain superfamily/Winged helix DNA-binding domain"/>
    <property type="match status" value="1"/>
</dbReference>
<name>A0ABY2UNR5_9RHOB</name>
<feature type="domain" description="ANTAR" evidence="1">
    <location>
        <begin position="126"/>
        <end position="186"/>
    </location>
</feature>
<dbReference type="SUPFAM" id="SSF52172">
    <property type="entry name" value="CheY-like"/>
    <property type="match status" value="1"/>
</dbReference>
<protein>
    <submittedName>
        <fullName evidence="2">ANTAR domain-containing protein</fullName>
    </submittedName>
</protein>
<gene>
    <name evidence="2" type="ORF">FEE96_21720</name>
</gene>
<sequence>MRPPLHIPDLCAAHAVILHRPHTLVQAIIRQLTAIGLNVSASWPELGPEALGADFVFFDVDMGYDEQFPWAACNAPMPLIALIGSEAPGRIEWAIAQGSDAQLLKPVGDSGVYSALLIARQSFEARQRLQAEISDLRTRLSERQTVVQAVTLLAASGKCDADAYGHLRQLAMSRRETIEQAAQRVVARLASERGSNVYRDNS</sequence>
<dbReference type="Pfam" id="PF03861">
    <property type="entry name" value="ANTAR"/>
    <property type="match status" value="1"/>
</dbReference>
<dbReference type="InterPro" id="IPR008327">
    <property type="entry name" value="Sig_transdc_resp-reg_antiterm"/>
</dbReference>
<dbReference type="SMART" id="SM01012">
    <property type="entry name" value="ANTAR"/>
    <property type="match status" value="1"/>
</dbReference>
<evidence type="ECO:0000313" key="2">
    <source>
        <dbReference type="EMBL" id="TLP55916.1"/>
    </source>
</evidence>
<evidence type="ECO:0000313" key="3">
    <source>
        <dbReference type="Proteomes" id="UP000305041"/>
    </source>
</evidence>
<dbReference type="EMBL" id="VAUA01000014">
    <property type="protein sequence ID" value="TLP55916.1"/>
    <property type="molecule type" value="Genomic_DNA"/>
</dbReference>
<dbReference type="InterPro" id="IPR049021">
    <property type="entry name" value="AmiR_N"/>
</dbReference>
<dbReference type="InterPro" id="IPR036388">
    <property type="entry name" value="WH-like_DNA-bd_sf"/>
</dbReference>
<dbReference type="RefSeq" id="WP_138165224.1">
    <property type="nucleotide sequence ID" value="NZ_VAUA01000014.1"/>
</dbReference>
<dbReference type="InterPro" id="IPR005561">
    <property type="entry name" value="ANTAR"/>
</dbReference>
<comment type="caution">
    <text evidence="2">The sequence shown here is derived from an EMBL/GenBank/DDBJ whole genome shotgun (WGS) entry which is preliminary data.</text>
</comment>
<reference evidence="2 3" key="1">
    <citation type="submission" date="2019-05" db="EMBL/GenBank/DDBJ databases">
        <title>Draft genome sequence of Pelagicola sp. DSW4-44.</title>
        <authorList>
            <person name="Oh J."/>
        </authorList>
    </citation>
    <scope>NUCLEOTIDE SEQUENCE [LARGE SCALE GENOMIC DNA]</scope>
    <source>
        <strain evidence="2 3">DSW4-44</strain>
    </source>
</reference>
<dbReference type="Gene3D" id="3.40.50.2300">
    <property type="match status" value="1"/>
</dbReference>
<proteinExistence type="predicted"/>
<keyword evidence="3" id="KW-1185">Reference proteome</keyword>
<organism evidence="2 3">
    <name type="scientific">Parasedimentitalea maritima</name>
    <dbReference type="NCBI Taxonomy" id="2578117"/>
    <lineage>
        <taxon>Bacteria</taxon>
        <taxon>Pseudomonadati</taxon>
        <taxon>Pseudomonadota</taxon>
        <taxon>Alphaproteobacteria</taxon>
        <taxon>Rhodobacterales</taxon>
        <taxon>Paracoccaceae</taxon>
        <taxon>Parasedimentitalea</taxon>
    </lineage>
</organism>
<dbReference type="Pfam" id="PF21332">
    <property type="entry name" value="AmiR_N"/>
    <property type="match status" value="1"/>
</dbReference>
<evidence type="ECO:0000259" key="1">
    <source>
        <dbReference type="PROSITE" id="PS50921"/>
    </source>
</evidence>
<dbReference type="InterPro" id="IPR011006">
    <property type="entry name" value="CheY-like_superfamily"/>
</dbReference>
<accession>A0ABY2UNR5</accession>
<dbReference type="Proteomes" id="UP000305041">
    <property type="component" value="Unassembled WGS sequence"/>
</dbReference>